<feature type="transmembrane region" description="Helical" evidence="1">
    <location>
        <begin position="167"/>
        <end position="189"/>
    </location>
</feature>
<keyword evidence="1" id="KW-1133">Transmembrane helix</keyword>
<name>A0ABU6G5A0_9BACL</name>
<evidence type="ECO:0000259" key="2">
    <source>
        <dbReference type="Pfam" id="PF05569"/>
    </source>
</evidence>
<dbReference type="PANTHER" id="PTHR34978:SF3">
    <property type="entry name" value="SLR0241 PROTEIN"/>
    <property type="match status" value="1"/>
</dbReference>
<dbReference type="Proteomes" id="UP001338137">
    <property type="component" value="Unassembled WGS sequence"/>
</dbReference>
<dbReference type="RefSeq" id="WP_326073273.1">
    <property type="nucleotide sequence ID" value="NZ_JARLKY010000046.1"/>
</dbReference>
<evidence type="ECO:0000313" key="4">
    <source>
        <dbReference type="Proteomes" id="UP001338137"/>
    </source>
</evidence>
<feature type="domain" description="Peptidase M56" evidence="2">
    <location>
        <begin position="65"/>
        <end position="249"/>
    </location>
</feature>
<keyword evidence="1" id="KW-0812">Transmembrane</keyword>
<dbReference type="Gene3D" id="3.30.2010.10">
    <property type="entry name" value="Metalloproteases ('zincins'), catalytic domain"/>
    <property type="match status" value="1"/>
</dbReference>
<accession>A0ABU6G5A0</accession>
<reference evidence="3 4" key="1">
    <citation type="submission" date="2023-03" db="EMBL/GenBank/DDBJ databases">
        <title>Bacillus Genome Sequencing.</title>
        <authorList>
            <person name="Dunlap C."/>
        </authorList>
    </citation>
    <scope>NUCLEOTIDE SEQUENCE [LARGE SCALE GENOMIC DNA]</scope>
    <source>
        <strain evidence="3 4">BD-533</strain>
    </source>
</reference>
<feature type="transmembrane region" description="Helical" evidence="1">
    <location>
        <begin position="259"/>
        <end position="279"/>
    </location>
</feature>
<dbReference type="InterPro" id="IPR052173">
    <property type="entry name" value="Beta-lactam_resp_regulator"/>
</dbReference>
<proteinExistence type="predicted"/>
<dbReference type="EMBL" id="JARLKY010000046">
    <property type="protein sequence ID" value="MEC0229140.1"/>
    <property type="molecule type" value="Genomic_DNA"/>
</dbReference>
<feature type="transmembrane region" description="Helical" evidence="1">
    <location>
        <begin position="58"/>
        <end position="79"/>
    </location>
</feature>
<evidence type="ECO:0000313" key="3">
    <source>
        <dbReference type="EMBL" id="MEC0229140.1"/>
    </source>
</evidence>
<protein>
    <submittedName>
        <fullName evidence="3">M56 family metallopeptidase</fullName>
    </submittedName>
</protein>
<dbReference type="CDD" id="cd07326">
    <property type="entry name" value="M56_BlaR1_MecR1_like"/>
    <property type="match status" value="1"/>
</dbReference>
<dbReference type="InterPro" id="IPR008756">
    <property type="entry name" value="Peptidase_M56"/>
</dbReference>
<keyword evidence="1" id="KW-0472">Membrane</keyword>
<organism evidence="3 4">
    <name type="scientific">Paenibacillus alba</name>
    <dbReference type="NCBI Taxonomy" id="1197127"/>
    <lineage>
        <taxon>Bacteria</taxon>
        <taxon>Bacillati</taxon>
        <taxon>Bacillota</taxon>
        <taxon>Bacilli</taxon>
        <taxon>Bacillales</taxon>
        <taxon>Paenibacillaceae</taxon>
        <taxon>Paenibacillus</taxon>
    </lineage>
</organism>
<dbReference type="PANTHER" id="PTHR34978">
    <property type="entry name" value="POSSIBLE SENSOR-TRANSDUCER PROTEIN BLAR"/>
    <property type="match status" value="1"/>
</dbReference>
<sequence length="280" mass="31990">MKESRIKGLYLASLAVSGAILLQMLLYLLQHLFTWRPFFNIFDLCIILFQKLHVPAPLAWYAINVLILHTFGLLIWLMAQHARDTWKAKKIVKLSEVSALSQQYQDQFGLRPNALSMISYQAPIAMTVGLWKPRILLSTGLIDMLEPNELKAVIEHEKCHVRYRDPLAGLLLATLSKAMWYIPIFAWLVEKYPIMIELRADKYAISQMKQSLDLGSALLKLLRQAPTPQIISLSHASFAETSMNVRIQHILDPQMKLSLHWPLIRMASSLLIVIVLNGLI</sequence>
<comment type="caution">
    <text evidence="3">The sequence shown here is derived from an EMBL/GenBank/DDBJ whole genome shotgun (WGS) entry which is preliminary data.</text>
</comment>
<feature type="transmembrane region" description="Helical" evidence="1">
    <location>
        <begin position="9"/>
        <end position="29"/>
    </location>
</feature>
<gene>
    <name evidence="3" type="ORF">P4I72_18585</name>
</gene>
<keyword evidence="4" id="KW-1185">Reference proteome</keyword>
<evidence type="ECO:0000256" key="1">
    <source>
        <dbReference type="SAM" id="Phobius"/>
    </source>
</evidence>
<dbReference type="Pfam" id="PF05569">
    <property type="entry name" value="Peptidase_M56"/>
    <property type="match status" value="1"/>
</dbReference>